<proteinExistence type="predicted"/>
<feature type="region of interest" description="Disordered" evidence="1">
    <location>
        <begin position="250"/>
        <end position="273"/>
    </location>
</feature>
<sequence>MVTDIFDLRGPEFLALYAALLALAILLGAILPRLVRPAGAMAAPAGAEEAAYLAGGADRLAESAVARLLSARALVVDGQRFAMNRTAVARSEVERAILRLPDRSGWNQVRRAIAPEAARIRDRLVRSGLLKDAAARLRTRAVQTAPYAVLVVIGLAKIEVGLARGKPVGILVSLVIVTAFLGVIRWFTLDARTSAGARAIKGMALEYDRMRRAPVREETGMAVALFGTTVLAGSPMADFHALRAPGSSSGDSGGSGCSGGGGGGCGGCGGGGD</sequence>
<feature type="compositionally biased region" description="Gly residues" evidence="1">
    <location>
        <begin position="251"/>
        <end position="273"/>
    </location>
</feature>
<keyword evidence="2" id="KW-0472">Membrane</keyword>
<dbReference type="RefSeq" id="WP_275226417.1">
    <property type="nucleotide sequence ID" value="NZ_JARESE010000001.1"/>
</dbReference>
<dbReference type="EMBL" id="JARESE010000001">
    <property type="protein sequence ID" value="MDE8650336.1"/>
    <property type="molecule type" value="Genomic_DNA"/>
</dbReference>
<keyword evidence="2" id="KW-0812">Transmembrane</keyword>
<feature type="transmembrane region" description="Helical" evidence="2">
    <location>
        <begin position="168"/>
        <end position="188"/>
    </location>
</feature>
<evidence type="ECO:0000313" key="4">
    <source>
        <dbReference type="Proteomes" id="UP001216253"/>
    </source>
</evidence>
<name>A0ABT5WKV1_9SPHN</name>
<organism evidence="3 4">
    <name type="scientific">Novosphingobium album</name>
    <name type="common">ex Liu et al. 2023</name>
    <dbReference type="NCBI Taxonomy" id="3031130"/>
    <lineage>
        <taxon>Bacteria</taxon>
        <taxon>Pseudomonadati</taxon>
        <taxon>Pseudomonadota</taxon>
        <taxon>Alphaproteobacteria</taxon>
        <taxon>Sphingomonadales</taxon>
        <taxon>Sphingomonadaceae</taxon>
        <taxon>Novosphingobium</taxon>
    </lineage>
</organism>
<evidence type="ECO:0000313" key="3">
    <source>
        <dbReference type="EMBL" id="MDE8650336.1"/>
    </source>
</evidence>
<protein>
    <submittedName>
        <fullName evidence="3">TIGR04222 domain-containing membrane protein</fullName>
    </submittedName>
</protein>
<dbReference type="InterPro" id="IPR026467">
    <property type="entry name" value="Ser/Gly_Cys_C_dom"/>
</dbReference>
<feature type="transmembrane region" description="Helical" evidence="2">
    <location>
        <begin position="13"/>
        <end position="31"/>
    </location>
</feature>
<evidence type="ECO:0000256" key="1">
    <source>
        <dbReference type="SAM" id="MobiDB-lite"/>
    </source>
</evidence>
<comment type="caution">
    <text evidence="3">The sequence shown here is derived from an EMBL/GenBank/DDBJ whole genome shotgun (WGS) entry which is preliminary data.</text>
</comment>
<evidence type="ECO:0000256" key="2">
    <source>
        <dbReference type="SAM" id="Phobius"/>
    </source>
</evidence>
<feature type="transmembrane region" description="Helical" evidence="2">
    <location>
        <begin position="145"/>
        <end position="162"/>
    </location>
</feature>
<dbReference type="Proteomes" id="UP001216253">
    <property type="component" value="Unassembled WGS sequence"/>
</dbReference>
<dbReference type="NCBIfam" id="TIGR04222">
    <property type="entry name" value="near_uncomplex"/>
    <property type="match status" value="1"/>
</dbReference>
<keyword evidence="4" id="KW-1185">Reference proteome</keyword>
<gene>
    <name evidence="3" type="ORF">PYV00_01225</name>
</gene>
<reference evidence="3 4" key="1">
    <citation type="submission" date="2023-03" db="EMBL/GenBank/DDBJ databases">
        <title>NovoSphingobium album sp. nov. isolated from polycyclic aromatic hydrocarbons- and heavy-metal polluted soil.</title>
        <authorList>
            <person name="Liu Z."/>
            <person name="Wang K."/>
        </authorList>
    </citation>
    <scope>NUCLEOTIDE SEQUENCE [LARGE SCALE GENOMIC DNA]</scope>
    <source>
        <strain evidence="3 4">H3SJ31-1</strain>
    </source>
</reference>
<keyword evidence="2" id="KW-1133">Transmembrane helix</keyword>
<accession>A0ABT5WKV1</accession>